<gene>
    <name evidence="1" type="ORF">LCGC14_2818430</name>
</gene>
<dbReference type="AlphaFoldDB" id="A0A0F9B926"/>
<reference evidence="1" key="1">
    <citation type="journal article" date="2015" name="Nature">
        <title>Complex archaea that bridge the gap between prokaryotes and eukaryotes.</title>
        <authorList>
            <person name="Spang A."/>
            <person name="Saw J.H."/>
            <person name="Jorgensen S.L."/>
            <person name="Zaremba-Niedzwiedzka K."/>
            <person name="Martijn J."/>
            <person name="Lind A.E."/>
            <person name="van Eijk R."/>
            <person name="Schleper C."/>
            <person name="Guy L."/>
            <person name="Ettema T.J."/>
        </authorList>
    </citation>
    <scope>NUCLEOTIDE SEQUENCE</scope>
</reference>
<organism evidence="1">
    <name type="scientific">marine sediment metagenome</name>
    <dbReference type="NCBI Taxonomy" id="412755"/>
    <lineage>
        <taxon>unclassified sequences</taxon>
        <taxon>metagenomes</taxon>
        <taxon>ecological metagenomes</taxon>
    </lineage>
</organism>
<feature type="non-terminal residue" evidence="1">
    <location>
        <position position="157"/>
    </location>
</feature>
<protein>
    <submittedName>
        <fullName evidence="1">Uncharacterized protein</fullName>
    </submittedName>
</protein>
<comment type="caution">
    <text evidence="1">The sequence shown here is derived from an EMBL/GenBank/DDBJ whole genome shotgun (WGS) entry which is preliminary data.</text>
</comment>
<dbReference type="EMBL" id="LAZR01053348">
    <property type="protein sequence ID" value="KKK80946.1"/>
    <property type="molecule type" value="Genomic_DNA"/>
</dbReference>
<accession>A0A0F9B926</accession>
<evidence type="ECO:0000313" key="1">
    <source>
        <dbReference type="EMBL" id="KKK80946.1"/>
    </source>
</evidence>
<name>A0A0F9B926_9ZZZZ</name>
<proteinExistence type="predicted"/>
<sequence>MGRRLGPRFHVQRPEFSRSGAFPNENAGGRMKGIMKILIPVGLSAAGFFLGMSSVDRGIDRETVSNLLRAAGDSAVTEFRSGDDMAEFISESLADTVAFYDAEVRAATKIVIRRDTIRIVGERIVVGRPADATLEDTVVVPLPLIRQNGITVAESLT</sequence>